<dbReference type="AlphaFoldDB" id="A0AAV1PGS2"/>
<keyword evidence="4" id="KW-1185">Reference proteome</keyword>
<gene>
    <name evidence="3" type="ORF">FSCOSCO3_A031068</name>
</gene>
<evidence type="ECO:0000313" key="4">
    <source>
        <dbReference type="Proteomes" id="UP001314229"/>
    </source>
</evidence>
<name>A0AAV1PGS2_SCOSC</name>
<comment type="subcellular location">
    <subcellularLocation>
        <location evidence="1">Membrane</location>
    </subcellularLocation>
</comment>
<dbReference type="Proteomes" id="UP001314229">
    <property type="component" value="Unassembled WGS sequence"/>
</dbReference>
<evidence type="ECO:0000256" key="2">
    <source>
        <dbReference type="ARBA" id="ARBA00023136"/>
    </source>
</evidence>
<dbReference type="PANTHER" id="PTHR21559:SF24">
    <property type="entry name" value="DYSTROGLYCAN 1"/>
    <property type="match status" value="1"/>
</dbReference>
<dbReference type="GO" id="GO:0016011">
    <property type="term" value="C:dystroglycan complex"/>
    <property type="evidence" value="ECO:0007669"/>
    <property type="project" value="TreeGrafter"/>
</dbReference>
<sequence length="180" mass="19806">MSDTRRRLEGSSFSVFQSIPALMATVGFPFQYSIPPKTFLDPEDGEADALSLELRLADRPPVNIGSWLAMDGLELHGVPLEVDLQFAPQRLLLAARDRQGLSTWLPLTLNLHRSSVQPCQLNAAFTPSSVSATGVKLSRYFNSSSSHHLSVISMVPGSIVVSWYNYSLCEMGHDRITVSN</sequence>
<dbReference type="GO" id="GO:0007411">
    <property type="term" value="P:axon guidance"/>
    <property type="evidence" value="ECO:0007669"/>
    <property type="project" value="TreeGrafter"/>
</dbReference>
<dbReference type="InterPro" id="IPR015919">
    <property type="entry name" value="Cadherin-like_sf"/>
</dbReference>
<dbReference type="PANTHER" id="PTHR21559">
    <property type="entry name" value="DYSTROGLYCAN-RELATED"/>
    <property type="match status" value="1"/>
</dbReference>
<keyword evidence="2" id="KW-0472">Membrane</keyword>
<evidence type="ECO:0000313" key="3">
    <source>
        <dbReference type="EMBL" id="CAK6970710.1"/>
    </source>
</evidence>
<comment type="caution">
    <text evidence="3">The sequence shown here is derived from an EMBL/GenBank/DDBJ whole genome shotgun (WGS) entry which is preliminary data.</text>
</comment>
<reference evidence="3 4" key="1">
    <citation type="submission" date="2024-01" db="EMBL/GenBank/DDBJ databases">
        <authorList>
            <person name="Alioto T."/>
            <person name="Alioto T."/>
            <person name="Gomez Garrido J."/>
        </authorList>
    </citation>
    <scope>NUCLEOTIDE SEQUENCE [LARGE SCALE GENOMIC DNA]</scope>
</reference>
<dbReference type="GO" id="GO:0016203">
    <property type="term" value="P:muscle attachment"/>
    <property type="evidence" value="ECO:0007669"/>
    <property type="project" value="TreeGrafter"/>
</dbReference>
<dbReference type="GO" id="GO:0042383">
    <property type="term" value="C:sarcolemma"/>
    <property type="evidence" value="ECO:0007669"/>
    <property type="project" value="TreeGrafter"/>
</dbReference>
<proteinExistence type="predicted"/>
<dbReference type="EMBL" id="CAWUFR010000163">
    <property type="protein sequence ID" value="CAK6970710.1"/>
    <property type="molecule type" value="Genomic_DNA"/>
</dbReference>
<accession>A0AAV1PGS2</accession>
<dbReference type="Gene3D" id="2.60.40.10">
    <property type="entry name" value="Immunoglobulins"/>
    <property type="match status" value="1"/>
</dbReference>
<dbReference type="GO" id="GO:0002009">
    <property type="term" value="P:morphogenesis of an epithelium"/>
    <property type="evidence" value="ECO:0007669"/>
    <property type="project" value="TreeGrafter"/>
</dbReference>
<dbReference type="GO" id="GO:0021675">
    <property type="term" value="P:nerve development"/>
    <property type="evidence" value="ECO:0007669"/>
    <property type="project" value="TreeGrafter"/>
</dbReference>
<evidence type="ECO:0000256" key="1">
    <source>
        <dbReference type="ARBA" id="ARBA00004370"/>
    </source>
</evidence>
<dbReference type="GO" id="GO:0005509">
    <property type="term" value="F:calcium ion binding"/>
    <property type="evidence" value="ECO:0007669"/>
    <property type="project" value="InterPro"/>
</dbReference>
<protein>
    <submittedName>
        <fullName evidence="3">Uncharacterized protein LOC122974897</fullName>
    </submittedName>
</protein>
<dbReference type="GO" id="GO:0043236">
    <property type="term" value="F:laminin binding"/>
    <property type="evidence" value="ECO:0007669"/>
    <property type="project" value="TreeGrafter"/>
</dbReference>
<dbReference type="SUPFAM" id="SSF49313">
    <property type="entry name" value="Cadherin-like"/>
    <property type="match status" value="1"/>
</dbReference>
<dbReference type="InterPro" id="IPR013783">
    <property type="entry name" value="Ig-like_fold"/>
</dbReference>
<organism evidence="3 4">
    <name type="scientific">Scomber scombrus</name>
    <name type="common">Atlantic mackerel</name>
    <name type="synonym">Scomber vernalis</name>
    <dbReference type="NCBI Taxonomy" id="13677"/>
    <lineage>
        <taxon>Eukaryota</taxon>
        <taxon>Metazoa</taxon>
        <taxon>Chordata</taxon>
        <taxon>Craniata</taxon>
        <taxon>Vertebrata</taxon>
        <taxon>Euteleostomi</taxon>
        <taxon>Actinopterygii</taxon>
        <taxon>Neopterygii</taxon>
        <taxon>Teleostei</taxon>
        <taxon>Neoteleostei</taxon>
        <taxon>Acanthomorphata</taxon>
        <taxon>Pelagiaria</taxon>
        <taxon>Scombriformes</taxon>
        <taxon>Scombridae</taxon>
        <taxon>Scomber</taxon>
    </lineage>
</organism>